<evidence type="ECO:0000313" key="1">
    <source>
        <dbReference type="EMBL" id="SDD82208.1"/>
    </source>
</evidence>
<protein>
    <recommendedName>
        <fullName evidence="3">HEAT repeat-containing protein</fullName>
    </recommendedName>
</protein>
<dbReference type="SUPFAM" id="SSF48371">
    <property type="entry name" value="ARM repeat"/>
    <property type="match status" value="1"/>
</dbReference>
<keyword evidence="2" id="KW-1185">Reference proteome</keyword>
<dbReference type="AlphaFoldDB" id="A0A1G6XVJ6"/>
<sequence length="270" mass="31044">MTQQLRSPLIPVAFYDLSKSERADLVLVIQGIIKEALLGQSLLKAHLYFGDDDTYIRKSAYLVTGRLYSGEEALRPAILAMLSQFLPDPDFRVRQTVINAAGEIGKWHFEEVRFYFDEGLKDPHHSPRNAVIGSVKKMGEVNPVPVLAWAREYLHHEDKEIRREICHGIELRGRKHPEDILPLLRELQHDRAARVRNTLVHVIGQIAYKKGCLMKVLVHLEDWENRPLVDAALEEIIDVHHRYRNFAALTQAEAIGMIDAHYPGRKRKDL</sequence>
<dbReference type="InterPro" id="IPR011989">
    <property type="entry name" value="ARM-like"/>
</dbReference>
<dbReference type="Gene3D" id="1.25.10.10">
    <property type="entry name" value="Leucine-rich Repeat Variant"/>
    <property type="match status" value="1"/>
</dbReference>
<dbReference type="Proteomes" id="UP000198748">
    <property type="component" value="Unassembled WGS sequence"/>
</dbReference>
<name>A0A1G6XVJ6_9BACT</name>
<organism evidence="1 2">
    <name type="scientific">Dyadobacter soli</name>
    <dbReference type="NCBI Taxonomy" id="659014"/>
    <lineage>
        <taxon>Bacteria</taxon>
        <taxon>Pseudomonadati</taxon>
        <taxon>Bacteroidota</taxon>
        <taxon>Cytophagia</taxon>
        <taxon>Cytophagales</taxon>
        <taxon>Spirosomataceae</taxon>
        <taxon>Dyadobacter</taxon>
    </lineage>
</organism>
<accession>A0A1G6XVJ6</accession>
<gene>
    <name evidence="1" type="ORF">SAMN04487996_102274</name>
</gene>
<reference evidence="2" key="1">
    <citation type="submission" date="2016-10" db="EMBL/GenBank/DDBJ databases">
        <authorList>
            <person name="Varghese N."/>
            <person name="Submissions S."/>
        </authorList>
    </citation>
    <scope>NUCLEOTIDE SEQUENCE [LARGE SCALE GENOMIC DNA]</scope>
    <source>
        <strain evidence="2">DSM 25329</strain>
    </source>
</reference>
<evidence type="ECO:0008006" key="3">
    <source>
        <dbReference type="Google" id="ProtNLM"/>
    </source>
</evidence>
<evidence type="ECO:0000313" key="2">
    <source>
        <dbReference type="Proteomes" id="UP000198748"/>
    </source>
</evidence>
<proteinExistence type="predicted"/>
<dbReference type="EMBL" id="FNAN01000002">
    <property type="protein sequence ID" value="SDD82208.1"/>
    <property type="molecule type" value="Genomic_DNA"/>
</dbReference>
<dbReference type="STRING" id="659014.SAMN04487996_102274"/>
<dbReference type="InterPro" id="IPR016024">
    <property type="entry name" value="ARM-type_fold"/>
</dbReference>